<dbReference type="Proteomes" id="UP000557566">
    <property type="component" value="Unassembled WGS sequence"/>
</dbReference>
<protein>
    <submittedName>
        <fullName evidence="1">Uncharacterized protein</fullName>
    </submittedName>
</protein>
<evidence type="ECO:0000313" key="2">
    <source>
        <dbReference type="Proteomes" id="UP000557566"/>
    </source>
</evidence>
<keyword evidence="2" id="KW-1185">Reference proteome</keyword>
<name>A0A8H4LSN7_9HYPO</name>
<sequence>MVRTSKASSTCTNPALILIQAADMAKRGFQLAQGKLFAGWNKECAANPNLNSFCEAVQGLKGVPKSYVPPLNTPAE</sequence>
<organism evidence="1 2">
    <name type="scientific">Ophiocordyceps sinensis</name>
    <dbReference type="NCBI Taxonomy" id="72228"/>
    <lineage>
        <taxon>Eukaryota</taxon>
        <taxon>Fungi</taxon>
        <taxon>Dikarya</taxon>
        <taxon>Ascomycota</taxon>
        <taxon>Pezizomycotina</taxon>
        <taxon>Sordariomycetes</taxon>
        <taxon>Hypocreomycetidae</taxon>
        <taxon>Hypocreales</taxon>
        <taxon>Ophiocordycipitaceae</taxon>
        <taxon>Ophiocordyceps</taxon>
    </lineage>
</organism>
<dbReference type="AlphaFoldDB" id="A0A8H4LSN7"/>
<evidence type="ECO:0000313" key="1">
    <source>
        <dbReference type="EMBL" id="KAF4504436.1"/>
    </source>
</evidence>
<accession>A0A8H4LSN7</accession>
<proteinExistence type="predicted"/>
<dbReference type="EMBL" id="JAAVMX010000009">
    <property type="protein sequence ID" value="KAF4504436.1"/>
    <property type="molecule type" value="Genomic_DNA"/>
</dbReference>
<reference evidence="1 2" key="1">
    <citation type="journal article" date="2020" name="Genome Biol. Evol.">
        <title>A new high-quality draft genome assembly of the Chinese cordyceps Ophiocordyceps sinensis.</title>
        <authorList>
            <person name="Shu R."/>
            <person name="Zhang J."/>
            <person name="Meng Q."/>
            <person name="Zhang H."/>
            <person name="Zhou G."/>
            <person name="Li M."/>
            <person name="Wu P."/>
            <person name="Zhao Y."/>
            <person name="Chen C."/>
            <person name="Qin Q."/>
        </authorList>
    </citation>
    <scope>NUCLEOTIDE SEQUENCE [LARGE SCALE GENOMIC DNA]</scope>
    <source>
        <strain evidence="1 2">IOZ07</strain>
    </source>
</reference>
<gene>
    <name evidence="1" type="ORF">G6O67_007887</name>
</gene>
<comment type="caution">
    <text evidence="1">The sequence shown here is derived from an EMBL/GenBank/DDBJ whole genome shotgun (WGS) entry which is preliminary data.</text>
</comment>